<dbReference type="RefSeq" id="WP_088238518.1">
    <property type="nucleotide sequence ID" value="NZ_JARKNN010000001.1"/>
</dbReference>
<gene>
    <name evidence="1" type="primary">wfdX</name>
</gene>
<dbReference type="EMBL" id="EU296406">
    <property type="protein sequence ID" value="ACD37027.1"/>
    <property type="molecule type" value="Genomic_DNA"/>
</dbReference>
<name>B5L3U3_SHIBO</name>
<organism evidence="1">
    <name type="scientific">Shigella boydii</name>
    <dbReference type="NCBI Taxonomy" id="621"/>
    <lineage>
        <taxon>Bacteria</taxon>
        <taxon>Pseudomonadati</taxon>
        <taxon>Pseudomonadota</taxon>
        <taxon>Gammaproteobacteria</taxon>
        <taxon>Enterobacterales</taxon>
        <taxon>Enterobacteriaceae</taxon>
        <taxon>Shigella</taxon>
    </lineage>
</organism>
<accession>B5L3U3</accession>
<dbReference type="AlphaFoldDB" id="B5L3U3"/>
<reference evidence="1" key="1">
    <citation type="journal article" date="2008" name="FEMS Microbiol. Rev.">
        <title>Structure and genetics of Shigella O antigens.</title>
        <authorList>
            <person name="Liu B."/>
            <person name="Knirel Y.A."/>
            <person name="Feng L."/>
            <person name="Perepelov A.V."/>
            <person name="Senchenkova S.N."/>
            <person name="Wang Q."/>
            <person name="Reeves P.R."/>
            <person name="Wang L."/>
        </authorList>
    </citation>
    <scope>NUCLEOTIDE SEQUENCE</scope>
</reference>
<evidence type="ECO:0000313" key="1">
    <source>
        <dbReference type="EMBL" id="ACD37027.1"/>
    </source>
</evidence>
<sequence length="273" mass="32097">MNMYIVVCVYTLPPAYIKKWFKLHLHNTKYKLIIVDNNLRRQITDPTVIIGTNTLNEFSAYNEGLQLLKKEFEDEYDIILMLNDTLFTRHNAKFFLKHLLKYKNTVARLSIPAIGGRIDPYNNICYRNPWSNDIGYISSFCIIMNKPARDLYLKLLSDISPTFPFVDSVTELFNWSTHIDRRFKEFVISHLIDTDTATVWYQSKNNIKNIERLNVKGKCVFLEHYVSGNISKHGVLVSIFPTWKQKTQHFIYEQIAKMERKLLSILNFKVGSK</sequence>
<protein>
    <submittedName>
        <fullName evidence="1">WfdX</fullName>
    </submittedName>
</protein>
<proteinExistence type="predicted"/>